<dbReference type="GO" id="GO:0004315">
    <property type="term" value="F:3-oxoacyl-[acyl-carrier-protein] synthase activity"/>
    <property type="evidence" value="ECO:0007669"/>
    <property type="project" value="InterPro"/>
</dbReference>
<dbReference type="InterPro" id="IPR001227">
    <property type="entry name" value="Ac_transferase_dom_sf"/>
</dbReference>
<reference evidence="7" key="1">
    <citation type="journal article" date="2013" name="J. Am. Chem. Soc.">
        <title>Microsclerodermins from terrestrial myxobacteria: an intriguing biosynthesis likely connected to a sponge symbiont.</title>
        <authorList>
            <person name="Hoffmann T."/>
            <person name="Mueller S."/>
            <person name="Nadmid S."/>
            <person name="Garcia R."/>
            <person name="Mueller R."/>
        </authorList>
    </citation>
    <scope>NUCLEOTIDE SEQUENCE</scope>
    <source>
        <strain evidence="7">MSr9139</strain>
    </source>
</reference>
<dbReference type="Gene3D" id="3.40.47.10">
    <property type="match status" value="1"/>
</dbReference>
<accession>V5UVQ1</accession>
<dbReference type="InterPro" id="IPR014030">
    <property type="entry name" value="Ketoacyl_synth_N"/>
</dbReference>
<evidence type="ECO:0000256" key="1">
    <source>
        <dbReference type="ARBA" id="ARBA00022450"/>
    </source>
</evidence>
<sequence>MTSIDPNEQRRLMAKAVQELRELRARVRELEASQNAPIAIVGLGCRFPGGAEDPASFWELVLEGRDLTSEVPASRWEAADYYDPDREAPGKMATRRGGFLGSVDGFDAAFFGVSPPEARDMDPQHRLLMEVTWEALEHAAIAPDSLSGRAVGVFVGICNTLHTSNVFDVSAIQRINAHQGTGVAFSMAAGRISHYLGVTGPSLAVDTACSSSLVAIHLACQSLRAGECELALAGGVSLLLGPQLSVSFSKARMLSGDGRCKTFSADADGYGRGEGCGVVVLRRLSDALERGERVLAVVRGSAVNHDGPSSTLTAPNGHAQVKVIRAALQQGGVDPARVDYVEAHGTGTLVGDPIEVNALAEVFGQSHTRQRPLLLGSVKTNIGHLEGAAGVSGLIKVVLALQHKTIPPHLHLGERNPHIPWGRLPVDIPTTARPWPTSEVPSTVGVSSFGFSGTNVHVVVEEAPGVARREAHVERPLHLLAFSAKSTGALRALAAVHQRRLSAHGAPVADVCFTANAGRAHFRHRAAALGRTAEELREDLGRALEEAALSPPSIPRIAFLFTQGPLLPGRGRELYETQPTFRRLVDRCAEIVDPLLGRPIREVMFDERADETLGQAAFAQPALFILEYALAELWRAWGVKPTAVLGLGVGEYVAACVAGVMTLDDALRLVAARGRSMQSLPAAGSGHPARELSARILDELARAADAVRMRAPVVPLVSSVTGAMADDAITRGAYWARQARGPDRSAEGARALRDLGCDVFVEMGPEPTLIPVMQQGLTEVGGLRWVPSLSAGRDDDWGALLRAVSTLYRAGVALDWAGFDSDYPRRKVTLPTYPFERKHYPASVPARRWPEPPRKPAPLAAATEHPEQPVHGGSVVRD</sequence>
<keyword evidence="2" id="KW-0597">Phosphoprotein</keyword>
<dbReference type="PROSITE" id="PS52004">
    <property type="entry name" value="KS3_2"/>
    <property type="match status" value="1"/>
</dbReference>
<evidence type="ECO:0000313" key="7">
    <source>
        <dbReference type="EMBL" id="AHB82063.1"/>
    </source>
</evidence>
<dbReference type="GO" id="GO:0004312">
    <property type="term" value="F:fatty acid synthase activity"/>
    <property type="evidence" value="ECO:0007669"/>
    <property type="project" value="TreeGrafter"/>
</dbReference>
<evidence type="ECO:0000256" key="3">
    <source>
        <dbReference type="ARBA" id="ARBA00022679"/>
    </source>
</evidence>
<dbReference type="Pfam" id="PF02801">
    <property type="entry name" value="Ketoacyl-synt_C"/>
    <property type="match status" value="1"/>
</dbReference>
<gene>
    <name evidence="7" type="primary">mscB</name>
</gene>
<dbReference type="InterPro" id="IPR014031">
    <property type="entry name" value="Ketoacyl_synth_C"/>
</dbReference>
<evidence type="ECO:0000256" key="5">
    <source>
        <dbReference type="SAM" id="MobiDB-lite"/>
    </source>
</evidence>
<dbReference type="InterPro" id="IPR016039">
    <property type="entry name" value="Thiolase-like"/>
</dbReference>
<evidence type="ECO:0000256" key="2">
    <source>
        <dbReference type="ARBA" id="ARBA00022553"/>
    </source>
</evidence>
<feature type="domain" description="Ketosynthase family 3 (KS3)" evidence="6">
    <location>
        <begin position="35"/>
        <end position="462"/>
    </location>
</feature>
<protein>
    <submittedName>
        <fullName evidence="7">Polyketide synthase</fullName>
    </submittedName>
</protein>
<dbReference type="AlphaFoldDB" id="V5UVQ1"/>
<dbReference type="InterPro" id="IPR018201">
    <property type="entry name" value="Ketoacyl_synth_AS"/>
</dbReference>
<dbReference type="PANTHER" id="PTHR43775">
    <property type="entry name" value="FATTY ACID SYNTHASE"/>
    <property type="match status" value="1"/>
</dbReference>
<dbReference type="InterPro" id="IPR020841">
    <property type="entry name" value="PKS_Beta-ketoAc_synthase_dom"/>
</dbReference>
<dbReference type="SUPFAM" id="SSF53901">
    <property type="entry name" value="Thiolase-like"/>
    <property type="match status" value="1"/>
</dbReference>
<dbReference type="SUPFAM" id="SSF52151">
    <property type="entry name" value="FabD/lysophospholipase-like"/>
    <property type="match status" value="1"/>
</dbReference>
<dbReference type="PANTHER" id="PTHR43775:SF51">
    <property type="entry name" value="INACTIVE PHENOLPHTHIOCEROL SYNTHESIS POLYKETIDE SYNTHASE TYPE I PKS1-RELATED"/>
    <property type="match status" value="1"/>
</dbReference>
<keyword evidence="1" id="KW-0596">Phosphopantetheine</keyword>
<dbReference type="EMBL" id="KF657739">
    <property type="protein sequence ID" value="AHB82063.1"/>
    <property type="molecule type" value="Genomic_DNA"/>
</dbReference>
<dbReference type="Pfam" id="PF00109">
    <property type="entry name" value="ketoacyl-synt"/>
    <property type="match status" value="1"/>
</dbReference>
<dbReference type="InterPro" id="IPR014043">
    <property type="entry name" value="Acyl_transferase_dom"/>
</dbReference>
<dbReference type="Gene3D" id="3.30.70.3290">
    <property type="match status" value="2"/>
</dbReference>
<dbReference type="InterPro" id="IPR050091">
    <property type="entry name" value="PKS_NRPS_Biosynth_Enz"/>
</dbReference>
<evidence type="ECO:0000259" key="6">
    <source>
        <dbReference type="PROSITE" id="PS52004"/>
    </source>
</evidence>
<feature type="region of interest" description="Disordered" evidence="5">
    <location>
        <begin position="844"/>
        <end position="878"/>
    </location>
</feature>
<keyword evidence="3" id="KW-0808">Transferase</keyword>
<dbReference type="CDD" id="cd14724">
    <property type="entry name" value="ZIP_Gal4-like_1"/>
    <property type="match status" value="1"/>
</dbReference>
<dbReference type="CDD" id="cd00833">
    <property type="entry name" value="PKS"/>
    <property type="match status" value="1"/>
</dbReference>
<dbReference type="PROSITE" id="PS00606">
    <property type="entry name" value="KS3_1"/>
    <property type="match status" value="1"/>
</dbReference>
<dbReference type="Gene3D" id="3.40.366.10">
    <property type="entry name" value="Malonyl-Coenzyme A Acyl Carrier Protein, domain 2"/>
    <property type="match status" value="2"/>
</dbReference>
<dbReference type="Pfam" id="PF22621">
    <property type="entry name" value="CurL-like_PKS_C"/>
    <property type="match status" value="1"/>
</dbReference>
<proteinExistence type="predicted"/>
<dbReference type="GO" id="GO:0006633">
    <property type="term" value="P:fatty acid biosynthetic process"/>
    <property type="evidence" value="ECO:0007669"/>
    <property type="project" value="InterPro"/>
</dbReference>
<dbReference type="SMART" id="SM00827">
    <property type="entry name" value="PKS_AT"/>
    <property type="match status" value="1"/>
</dbReference>
<dbReference type="FunFam" id="3.40.47.10:FF:000019">
    <property type="entry name" value="Polyketide synthase type I"/>
    <property type="match status" value="1"/>
</dbReference>
<comment type="function">
    <text evidence="4">Involved in production of the polyketide antibiotic thailandamide.</text>
</comment>
<dbReference type="InterPro" id="IPR016035">
    <property type="entry name" value="Acyl_Trfase/lysoPLipase"/>
</dbReference>
<organism evidence="7">
    <name type="scientific">Jahnella sp. MSr9139</name>
    <dbReference type="NCBI Taxonomy" id="1434086"/>
    <lineage>
        <taxon>Bacteria</taxon>
        <taxon>Pseudomonadati</taxon>
        <taxon>Myxococcota</taxon>
        <taxon>Polyangia</taxon>
        <taxon>Polyangiales</taxon>
        <taxon>Polyangiaceae</taxon>
        <taxon>Jahnella</taxon>
    </lineage>
</organism>
<name>V5UVQ1_9BACT</name>
<dbReference type="Pfam" id="PF00698">
    <property type="entry name" value="Acyl_transf_1"/>
    <property type="match status" value="1"/>
</dbReference>
<dbReference type="SMART" id="SM00825">
    <property type="entry name" value="PKS_KS"/>
    <property type="match status" value="1"/>
</dbReference>
<evidence type="ECO:0000256" key="4">
    <source>
        <dbReference type="ARBA" id="ARBA00054155"/>
    </source>
</evidence>